<evidence type="ECO:0000259" key="3">
    <source>
        <dbReference type="Pfam" id="PF10208"/>
    </source>
</evidence>
<feature type="compositionally biased region" description="Acidic residues" evidence="1">
    <location>
        <begin position="42"/>
        <end position="96"/>
    </location>
</feature>
<dbReference type="SUPFAM" id="SSF68906">
    <property type="entry name" value="SAP domain"/>
    <property type="match status" value="1"/>
</dbReference>
<evidence type="ECO:0000256" key="1">
    <source>
        <dbReference type="SAM" id="MobiDB-lite"/>
    </source>
</evidence>
<reference evidence="4 5" key="1">
    <citation type="submission" date="2011-10" db="EMBL/GenBank/DDBJ databases">
        <authorList>
            <person name="Genoscope - CEA"/>
        </authorList>
    </citation>
    <scope>NUCLEOTIDE SEQUENCE [LARGE SCALE GENOMIC DNA]</scope>
    <source>
        <strain evidence="4 5">RCC 1105</strain>
    </source>
</reference>
<dbReference type="EMBL" id="FO082271">
    <property type="protein sequence ID" value="CCO17664.1"/>
    <property type="molecule type" value="Genomic_DNA"/>
</dbReference>
<dbReference type="KEGG" id="bpg:Bathy08g03990"/>
<evidence type="ECO:0000256" key="2">
    <source>
        <dbReference type="SAM" id="SignalP"/>
    </source>
</evidence>
<dbReference type="Pfam" id="PF10208">
    <property type="entry name" value="ARMET_C"/>
    <property type="match status" value="1"/>
</dbReference>
<evidence type="ECO:0000313" key="5">
    <source>
        <dbReference type="Proteomes" id="UP000198341"/>
    </source>
</evidence>
<dbReference type="OrthoDB" id="5597848at2759"/>
<gene>
    <name evidence="4" type="ORF">Bathy08g03990</name>
</gene>
<dbReference type="AlphaFoldDB" id="K8EI19"/>
<keyword evidence="5" id="KW-1185">Reference proteome</keyword>
<feature type="domain" description="ARMET C-terminal" evidence="3">
    <location>
        <begin position="110"/>
        <end position="142"/>
    </location>
</feature>
<accession>K8EI19</accession>
<feature type="region of interest" description="Disordered" evidence="1">
    <location>
        <begin position="155"/>
        <end position="181"/>
    </location>
</feature>
<keyword evidence="2" id="KW-0732">Signal</keyword>
<feature type="chain" id="PRO_5003917178" description="ARMET C-terminal domain-containing protein" evidence="2">
    <location>
        <begin position="23"/>
        <end position="255"/>
    </location>
</feature>
<feature type="signal peptide" evidence="2">
    <location>
        <begin position="1"/>
        <end position="22"/>
    </location>
</feature>
<organism evidence="4 5">
    <name type="scientific">Bathycoccus prasinos</name>
    <dbReference type="NCBI Taxonomy" id="41875"/>
    <lineage>
        <taxon>Eukaryota</taxon>
        <taxon>Viridiplantae</taxon>
        <taxon>Chlorophyta</taxon>
        <taxon>Mamiellophyceae</taxon>
        <taxon>Mamiellales</taxon>
        <taxon>Bathycoccaceae</taxon>
        <taxon>Bathycoccus</taxon>
    </lineage>
</organism>
<name>K8EI19_9CHLO</name>
<dbReference type="InterPro" id="IPR036361">
    <property type="entry name" value="SAP_dom_sf"/>
</dbReference>
<feature type="region of interest" description="Disordered" evidence="1">
    <location>
        <begin position="34"/>
        <end position="103"/>
    </location>
</feature>
<protein>
    <recommendedName>
        <fullName evidence="3">ARMET C-terminal domain-containing protein</fullName>
    </recommendedName>
</protein>
<sequence length="255" mass="28988">MLFKKPLLLLLMMLSIAHFAGFLSSSSSTTSTSKIVAFAQAEDGEETTPSFGDDEREEDDDDDDDEDDDDKDDEDPPSNDNPDEIDPYPEIEDDEDSKIWPPPMPEVRHLKQYKVRMLKEFLDLRGTTCEACAEKDDWIRRVVDTWEWPKKEVDVANTEDDEDVGNEDRRPYSGDEMTPEEEVAEEAARMKRMMDELNGGKSKDYTGMDPNRVRLLKKLQSKGLSFMGGENMDIEQLEQLANAMDGINSKNGGDL</sequence>
<evidence type="ECO:0000313" key="4">
    <source>
        <dbReference type="EMBL" id="CCO17664.1"/>
    </source>
</evidence>
<dbReference type="Gene3D" id="1.10.720.30">
    <property type="entry name" value="SAP domain"/>
    <property type="match status" value="1"/>
</dbReference>
<dbReference type="GeneID" id="19014378"/>
<dbReference type="Proteomes" id="UP000198341">
    <property type="component" value="Chromosome 8"/>
</dbReference>
<dbReference type="InterPro" id="IPR019345">
    <property type="entry name" value="ARMET_C"/>
</dbReference>
<dbReference type="RefSeq" id="XP_007511543.1">
    <property type="nucleotide sequence ID" value="XM_007511481.1"/>
</dbReference>
<proteinExistence type="predicted"/>